<dbReference type="InterPro" id="IPR011664">
    <property type="entry name" value="Abi_system_AbiD/AbiF-like"/>
</dbReference>
<dbReference type="InParanoid" id="A0A3G9J3Y8"/>
<dbReference type="AlphaFoldDB" id="A0A3G9J3Y8"/>
<keyword evidence="2" id="KW-1185">Reference proteome</keyword>
<dbReference type="Pfam" id="PF07751">
    <property type="entry name" value="Abi_2"/>
    <property type="match status" value="1"/>
</dbReference>
<evidence type="ECO:0000313" key="1">
    <source>
        <dbReference type="EMBL" id="BBH25867.1"/>
    </source>
</evidence>
<proteinExistence type="predicted"/>
<dbReference type="KEGG" id="ebm:SG0102_08010"/>
<reference evidence="1 2" key="1">
    <citation type="submission" date="2018-11" db="EMBL/GenBank/DDBJ databases">
        <title>Novel Erysipelotrichaceae bacterium isolated from small intestine of a swine.</title>
        <authorList>
            <person name="Kim J.S."/>
            <person name="Choe H."/>
            <person name="Lee Y.R."/>
            <person name="Kim K.M."/>
            <person name="Park D.S."/>
        </authorList>
    </citation>
    <scope>NUCLEOTIDE SEQUENCE [LARGE SCALE GENOMIC DNA]</scope>
    <source>
        <strain evidence="1 2">SG0102</strain>
    </source>
</reference>
<dbReference type="Proteomes" id="UP000268059">
    <property type="component" value="Chromosome"/>
</dbReference>
<sequence length="317" mass="37834">MIDQKKHLLTIGKQIEHLKSKGIAFDLVSEKDAFSYLQNESHFFKLIAYRKNYQKYEYGDHAGQYIHLEFGDLEDLTEIDRFLRSVLLQLSLDVEYYAKMKILTVIEEHHEDGYQIVVDFMDYLKDVNKYGKVNEFERCKNDLERNRTSPYCGELVKKYSPNYPVWVFMEIVPFGRTISFYKFCGDRYHDREMIREHYLLKTCKDIRNAAAHNNCILNDLHLHTAKYRVNPLVAQVLCQIPTISKSSRNKRMSNIRLQQIVSLLYMHNKIVTSEKVHQAASLLLHALDQRFFIHDYHNNSLIYESFVFLHKIIDWWF</sequence>
<gene>
    <name evidence="1" type="ORF">SG0102_08010</name>
</gene>
<accession>A0A3G9J3Y8</accession>
<dbReference type="OrthoDB" id="5363652at2"/>
<dbReference type="EMBL" id="AP019309">
    <property type="protein sequence ID" value="BBH25867.1"/>
    <property type="molecule type" value="Genomic_DNA"/>
</dbReference>
<evidence type="ECO:0000313" key="2">
    <source>
        <dbReference type="Proteomes" id="UP000268059"/>
    </source>
</evidence>
<name>A0A3G9J3Y8_9FIRM</name>
<organism evidence="1 2">
    <name type="scientific">Intestinibaculum porci</name>
    <dbReference type="NCBI Taxonomy" id="2487118"/>
    <lineage>
        <taxon>Bacteria</taxon>
        <taxon>Bacillati</taxon>
        <taxon>Bacillota</taxon>
        <taxon>Erysipelotrichia</taxon>
        <taxon>Erysipelotrichales</taxon>
        <taxon>Erysipelotrichaceae</taxon>
        <taxon>Intestinibaculum</taxon>
    </lineage>
</organism>
<dbReference type="RefSeq" id="WP_125118775.1">
    <property type="nucleotide sequence ID" value="NZ_AP019309.1"/>
</dbReference>
<evidence type="ECO:0008006" key="3">
    <source>
        <dbReference type="Google" id="ProtNLM"/>
    </source>
</evidence>
<protein>
    <recommendedName>
        <fullName evidence="3">CAAX amino protease</fullName>
    </recommendedName>
</protein>